<feature type="transmembrane region" description="Helical" evidence="1">
    <location>
        <begin position="80"/>
        <end position="101"/>
    </location>
</feature>
<dbReference type="AlphaFoldDB" id="A0A1Y1QWM8"/>
<reference evidence="2 3" key="1">
    <citation type="submission" date="2017-01" db="EMBL/GenBank/DDBJ databases">
        <title>Novel large sulfur bacteria in the metagenomes of groundwater-fed chemosynthetic microbial mats in the Lake Huron basin.</title>
        <authorList>
            <person name="Sharrar A.M."/>
            <person name="Flood B.E."/>
            <person name="Bailey J.V."/>
            <person name="Jones D.S."/>
            <person name="Biddanda B."/>
            <person name="Ruberg S.A."/>
            <person name="Marcus D.N."/>
            <person name="Dick G.J."/>
        </authorList>
    </citation>
    <scope>NUCLEOTIDE SEQUENCE [LARGE SCALE GENOMIC DNA]</scope>
    <source>
        <strain evidence="2">A8</strain>
    </source>
</reference>
<keyword evidence="1" id="KW-0812">Transmembrane</keyword>
<sequence length="427" mass="48370">MQINASLLKTVSPARMGAVASVYDKWVMIAALALLSGLFFLSDDHRFGLVFLREAVIGVSLLTVVYILAARQEVLDTIDWYVLAMVALLFLIPPVFAYANFQQPLQYGFLEERRTLLYLIYFPIMLMIGGRRGYGEPDLGTILKYLFYLALAWSAANAFELIPRNAGFEFSVHAEQFADDFVATDARFATRFLEAGFLIALYPYYLVARGEFLKALIPLGLLAAYMLYINQTRGMSLAIVLTLVWIAILRHRLNNFNVSVLLLIPVVAVLGYLAYFLYVYAFNESVIFYDYHRNKELNVMLGEALSNFLMPHGALSLQFNEGFRSVYGINMYVSDIGLMGLLFKYGILFFPLAFLMVMIVHLLSVKYRNNFSIILTALLLTDFMMIPFGDFLGRGAEEFALLMVLVRLQGVDHGHQYIACVRRGRAS</sequence>
<evidence type="ECO:0000313" key="3">
    <source>
        <dbReference type="Proteomes" id="UP000192491"/>
    </source>
</evidence>
<gene>
    <name evidence="2" type="ORF">BWK73_06585</name>
</gene>
<dbReference type="Proteomes" id="UP000192491">
    <property type="component" value="Unassembled WGS sequence"/>
</dbReference>
<feature type="transmembrane region" description="Helical" evidence="1">
    <location>
        <begin position="260"/>
        <end position="281"/>
    </location>
</feature>
<dbReference type="EMBL" id="MTEJ01000013">
    <property type="protein sequence ID" value="OQX15521.1"/>
    <property type="molecule type" value="Genomic_DNA"/>
</dbReference>
<keyword evidence="1" id="KW-1133">Transmembrane helix</keyword>
<evidence type="ECO:0000313" key="2">
    <source>
        <dbReference type="EMBL" id="OQX15521.1"/>
    </source>
</evidence>
<feature type="transmembrane region" description="Helical" evidence="1">
    <location>
        <begin position="235"/>
        <end position="253"/>
    </location>
</feature>
<feature type="transmembrane region" description="Helical" evidence="1">
    <location>
        <begin position="113"/>
        <end position="130"/>
    </location>
</feature>
<keyword evidence="1" id="KW-0472">Membrane</keyword>
<feature type="transmembrane region" description="Helical" evidence="1">
    <location>
        <begin position="21"/>
        <end position="41"/>
    </location>
</feature>
<organism evidence="2 3">
    <name type="scientific">Thiothrix lacustris</name>
    <dbReference type="NCBI Taxonomy" id="525917"/>
    <lineage>
        <taxon>Bacteria</taxon>
        <taxon>Pseudomonadati</taxon>
        <taxon>Pseudomonadota</taxon>
        <taxon>Gammaproteobacteria</taxon>
        <taxon>Thiotrichales</taxon>
        <taxon>Thiotrichaceae</taxon>
        <taxon>Thiothrix</taxon>
    </lineage>
</organism>
<protein>
    <recommendedName>
        <fullName evidence="4">O-antigen polymerase</fullName>
    </recommendedName>
</protein>
<evidence type="ECO:0008006" key="4">
    <source>
        <dbReference type="Google" id="ProtNLM"/>
    </source>
</evidence>
<proteinExistence type="predicted"/>
<accession>A0A1Y1QWM8</accession>
<feature type="transmembrane region" description="Helical" evidence="1">
    <location>
        <begin position="188"/>
        <end position="205"/>
    </location>
</feature>
<feature type="transmembrane region" description="Helical" evidence="1">
    <location>
        <begin position="342"/>
        <end position="363"/>
    </location>
</feature>
<feature type="transmembrane region" description="Helical" evidence="1">
    <location>
        <begin position="370"/>
        <end position="389"/>
    </location>
</feature>
<name>A0A1Y1QWM8_9GAMM</name>
<feature type="transmembrane region" description="Helical" evidence="1">
    <location>
        <begin position="47"/>
        <end position="68"/>
    </location>
</feature>
<feature type="transmembrane region" description="Helical" evidence="1">
    <location>
        <begin position="212"/>
        <end position="229"/>
    </location>
</feature>
<evidence type="ECO:0000256" key="1">
    <source>
        <dbReference type="SAM" id="Phobius"/>
    </source>
</evidence>
<comment type="caution">
    <text evidence="2">The sequence shown here is derived from an EMBL/GenBank/DDBJ whole genome shotgun (WGS) entry which is preliminary data.</text>
</comment>